<dbReference type="STRING" id="210143.A0A1R3FYW8"/>
<dbReference type="InterPro" id="IPR007612">
    <property type="entry name" value="LOR"/>
</dbReference>
<dbReference type="SUPFAM" id="SSF54518">
    <property type="entry name" value="Tubby C-terminal domain-like"/>
    <property type="match status" value="1"/>
</dbReference>
<evidence type="ECO:0000313" key="3">
    <source>
        <dbReference type="Proteomes" id="UP000188268"/>
    </source>
</evidence>
<comment type="similarity">
    <text evidence="1">Belongs to the LOR family.</text>
</comment>
<keyword evidence="3" id="KW-1185">Reference proteome</keyword>
<reference evidence="2 3" key="1">
    <citation type="submission" date="2013-09" db="EMBL/GenBank/DDBJ databases">
        <title>Corchorus capsularis genome sequencing.</title>
        <authorList>
            <person name="Alam M."/>
            <person name="Haque M.S."/>
            <person name="Islam M.S."/>
            <person name="Emdad E.M."/>
            <person name="Islam M.M."/>
            <person name="Ahmed B."/>
            <person name="Halim A."/>
            <person name="Hossen Q.M.M."/>
            <person name="Hossain M.Z."/>
            <person name="Ahmed R."/>
            <person name="Khan M.M."/>
            <person name="Islam R."/>
            <person name="Rashid M.M."/>
            <person name="Khan S.A."/>
            <person name="Rahman M.S."/>
            <person name="Alam M."/>
        </authorList>
    </citation>
    <scope>NUCLEOTIDE SEQUENCE [LARGE SCALE GENOMIC DNA]</scope>
    <source>
        <strain evidence="3">cv. CVL-1</strain>
        <tissue evidence="2">Whole seedling</tissue>
    </source>
</reference>
<dbReference type="Proteomes" id="UP000188268">
    <property type="component" value="Unassembled WGS sequence"/>
</dbReference>
<comment type="caution">
    <text evidence="2">The sequence shown here is derived from an EMBL/GenBank/DDBJ whole genome shotgun (WGS) entry which is preliminary data.</text>
</comment>
<dbReference type="Pfam" id="PF04525">
    <property type="entry name" value="LOR"/>
    <property type="match status" value="1"/>
</dbReference>
<dbReference type="EMBL" id="AWWV01015995">
    <property type="protein sequence ID" value="OMO50980.1"/>
    <property type="molecule type" value="Genomic_DNA"/>
</dbReference>
<dbReference type="OMA" id="FCAPRTV"/>
<organism evidence="2 3">
    <name type="scientific">Corchorus capsularis</name>
    <name type="common">Jute</name>
    <dbReference type="NCBI Taxonomy" id="210143"/>
    <lineage>
        <taxon>Eukaryota</taxon>
        <taxon>Viridiplantae</taxon>
        <taxon>Streptophyta</taxon>
        <taxon>Embryophyta</taxon>
        <taxon>Tracheophyta</taxon>
        <taxon>Spermatophyta</taxon>
        <taxon>Magnoliopsida</taxon>
        <taxon>eudicotyledons</taxon>
        <taxon>Gunneridae</taxon>
        <taxon>Pentapetalae</taxon>
        <taxon>rosids</taxon>
        <taxon>malvids</taxon>
        <taxon>Malvales</taxon>
        <taxon>Malvaceae</taxon>
        <taxon>Grewioideae</taxon>
        <taxon>Apeibeae</taxon>
        <taxon>Corchorus</taxon>
    </lineage>
</organism>
<proteinExistence type="inferred from homology"/>
<evidence type="ECO:0008006" key="4">
    <source>
        <dbReference type="Google" id="ProtNLM"/>
    </source>
</evidence>
<sequence>MAYTYPTATANRPVSIIGPQFCAPHPVELAVIRNVKTITDGDFVFTDINGNILCKVKDQSGSFSMHDHRVLIDAAGNPILTLKDKLMSARDRWQVFRGDSTDSRDLIFSARTSMFHLKTKLDVFFANNTKEEVCDFKVKGSWSKKSCVIYAGETSTVVAQMHKNHTVQNVLAGKDEFMVTVNPNIDYAFIVALLVILGIHAAAMPDVTAELAAGSASGVVEGSLAFFLG</sequence>
<dbReference type="OrthoDB" id="97518at2759"/>
<accession>A0A1R3FYW8</accession>
<dbReference type="InterPro" id="IPR038595">
    <property type="entry name" value="LOR_sf"/>
</dbReference>
<dbReference type="Gramene" id="OMO50980">
    <property type="protein sequence ID" value="OMO50980"/>
    <property type="gene ID" value="CCACVL1_30094"/>
</dbReference>
<gene>
    <name evidence="2" type="ORF">CCACVL1_30094</name>
</gene>
<dbReference type="Gene3D" id="2.40.160.200">
    <property type="entry name" value="LURP1-related"/>
    <property type="match status" value="1"/>
</dbReference>
<dbReference type="PANTHER" id="PTHR31087">
    <property type="match status" value="1"/>
</dbReference>
<dbReference type="InterPro" id="IPR025659">
    <property type="entry name" value="Tubby-like_C"/>
</dbReference>
<evidence type="ECO:0000256" key="1">
    <source>
        <dbReference type="ARBA" id="ARBA00005437"/>
    </source>
</evidence>
<dbReference type="PANTHER" id="PTHR31087:SF162">
    <property type="entry name" value="PROTEIN LURP-ONE-RELATED 10-LIKE"/>
    <property type="match status" value="1"/>
</dbReference>
<name>A0A1R3FYW8_COCAP</name>
<protein>
    <recommendedName>
        <fullName evidence="4">LURP1-like domain-containing protein</fullName>
    </recommendedName>
</protein>
<evidence type="ECO:0000313" key="2">
    <source>
        <dbReference type="EMBL" id="OMO50980.1"/>
    </source>
</evidence>
<dbReference type="AlphaFoldDB" id="A0A1R3FYW8"/>